<dbReference type="AlphaFoldDB" id="A0A2P2MP81"/>
<organism evidence="2">
    <name type="scientific">Rhizophora mucronata</name>
    <name type="common">Asiatic mangrove</name>
    <dbReference type="NCBI Taxonomy" id="61149"/>
    <lineage>
        <taxon>Eukaryota</taxon>
        <taxon>Viridiplantae</taxon>
        <taxon>Streptophyta</taxon>
        <taxon>Embryophyta</taxon>
        <taxon>Tracheophyta</taxon>
        <taxon>Spermatophyta</taxon>
        <taxon>Magnoliopsida</taxon>
        <taxon>eudicotyledons</taxon>
        <taxon>Gunneridae</taxon>
        <taxon>Pentapetalae</taxon>
        <taxon>rosids</taxon>
        <taxon>fabids</taxon>
        <taxon>Malpighiales</taxon>
        <taxon>Rhizophoraceae</taxon>
        <taxon>Rhizophora</taxon>
    </lineage>
</organism>
<sequence length="81" mass="8904">MPLTNKATVSCVKTTPLGSPLVPLVYIIVQISKGFGGNISDGFSFPKHRNSSHEYDFIPIFAALSFSSFVREVKQTIDLSR</sequence>
<evidence type="ECO:0000313" key="1">
    <source>
        <dbReference type="EMBL" id="MBX32040.1"/>
    </source>
</evidence>
<dbReference type="EMBL" id="GGEC01051556">
    <property type="protein sequence ID" value="MBX32040.1"/>
    <property type="molecule type" value="Transcribed_RNA"/>
</dbReference>
<protein>
    <submittedName>
        <fullName evidence="1">Long chain acyl-CoA synthetase 1 protein</fullName>
    </submittedName>
</protein>
<accession>A0A2P2MP81</accession>
<evidence type="ECO:0000313" key="2">
    <source>
        <dbReference type="EMBL" id="MBX32041.1"/>
    </source>
</evidence>
<reference evidence="2" key="1">
    <citation type="submission" date="2018-02" db="EMBL/GenBank/DDBJ databases">
        <title>Rhizophora mucronata_Transcriptome.</title>
        <authorList>
            <person name="Meera S.P."/>
            <person name="Sreeshan A."/>
            <person name="Augustine A."/>
        </authorList>
    </citation>
    <scope>NUCLEOTIDE SEQUENCE</scope>
    <source>
        <tissue evidence="2">Leaf</tissue>
    </source>
</reference>
<name>A0A2P2MP81_RHIMU</name>
<proteinExistence type="predicted"/>
<dbReference type="EMBL" id="GGEC01051557">
    <property type="protein sequence ID" value="MBX32041.1"/>
    <property type="molecule type" value="Transcribed_RNA"/>
</dbReference>